<dbReference type="Pfam" id="PF05860">
    <property type="entry name" value="TPS"/>
    <property type="match status" value="1"/>
</dbReference>
<gene>
    <name evidence="3" type="ORF">Dacsa_3311</name>
</gene>
<evidence type="ECO:0000259" key="2">
    <source>
        <dbReference type="PROSITE" id="PS50234"/>
    </source>
</evidence>
<evidence type="ECO:0000313" key="3">
    <source>
        <dbReference type="EMBL" id="AFZ51818.1"/>
    </source>
</evidence>
<feature type="signal peptide" evidence="1">
    <location>
        <begin position="1"/>
        <end position="22"/>
    </location>
</feature>
<dbReference type="Proteomes" id="UP000010482">
    <property type="component" value="Chromosome"/>
</dbReference>
<dbReference type="Gene3D" id="3.40.50.410">
    <property type="entry name" value="von Willebrand factor, type A domain"/>
    <property type="match status" value="1"/>
</dbReference>
<dbReference type="InterPro" id="IPR036465">
    <property type="entry name" value="vWFA_dom_sf"/>
</dbReference>
<dbReference type="InterPro" id="IPR002035">
    <property type="entry name" value="VWF_A"/>
</dbReference>
<dbReference type="Gene3D" id="2.160.20.10">
    <property type="entry name" value="Single-stranded right-handed beta-helix, Pectin lyase-like"/>
    <property type="match status" value="2"/>
</dbReference>
<dbReference type="InterPro" id="IPR008638">
    <property type="entry name" value="FhaB/CdiA-like_TPS"/>
</dbReference>
<dbReference type="eggNOG" id="COG3210">
    <property type="taxonomic scope" value="Bacteria"/>
</dbReference>
<dbReference type="CDD" id="cd00198">
    <property type="entry name" value="vWFA"/>
    <property type="match status" value="1"/>
</dbReference>
<dbReference type="SMART" id="SM00327">
    <property type="entry name" value="VWA"/>
    <property type="match status" value="1"/>
</dbReference>
<dbReference type="eggNOG" id="COG2304">
    <property type="taxonomic scope" value="Bacteria"/>
</dbReference>
<dbReference type="InterPro" id="IPR024983">
    <property type="entry name" value="CHAT_dom"/>
</dbReference>
<dbReference type="HOGENOM" id="CLU_001178_0_0_3"/>
<dbReference type="Pfam" id="PF13519">
    <property type="entry name" value="VWA_2"/>
    <property type="match status" value="1"/>
</dbReference>
<feature type="domain" description="VWFA" evidence="2">
    <location>
        <begin position="1373"/>
        <end position="1575"/>
    </location>
</feature>
<evidence type="ECO:0000313" key="4">
    <source>
        <dbReference type="Proteomes" id="UP000010482"/>
    </source>
</evidence>
<evidence type="ECO:0000256" key="1">
    <source>
        <dbReference type="SAM" id="SignalP"/>
    </source>
</evidence>
<dbReference type="PATRIC" id="fig|13035.3.peg.3751"/>
<name>K9Z0C4_DACS8</name>
<sequence length="2280" mass="237086">MFKKLALFLALFSVCSTASVKAQTIVPADDGTGTIITRDGKRITIDGGSLSQNGENLFHSFQEFGLSPEQIANFLANPQLQNILSRVTGGNPSVIRGLIEVSGGNPNLYLMNPSGVIFGENARLNVPSDFTATTATGIGFKQGWFNAIGENNYSELVGTPNQFIFNTETPSAIINAGDLEVSAENNLSFFAGSVANTGTLTAKQGNITITAVPGKNLIRLSQPGQILSLEIVPPDTTAGEWNLSVYDLPALLTGDYSPEGLVVDEATATVSLQETSIPTTEGSSVIAGELDVSGETGGNIYVLGEKIGLYEAQLSADGINGGGEIFVGGDYQGGESLPSAARTFVSDGAELSADALLAGDGGQVIVWSEGQTVFSGDISAKGGKEEGNGGFVEVSGKEALAFNGTIDVSASQGETGTVLFDPRDIIIEGSPPSDNDSEISDGEILFTDGDPETDFFISDIALTSLDGNIILQASRDIIANAEANLNFENQTSGESITFTAERNLEINTNLETLGATVDFTANTGSITVQNISTNNSDGDAGNITLDAGGSIDVSNLTSIANGETGDGGNISLDARDNMIVGTAASRSQNATGNAGSIQLDSQQGNITATLLESSIDLEESNGQSGNITVESPQGSVNINQISTGEFGGVTGSTGNTGNIEISALNQVQTDFLSTYSGGSGDAGTITINSENANVTIGAIDTGSSDGNGGSGGDVTVNAQGNIQVTNLNASSDNQDAGNVTLDSAGGSVDVERIDADSFGFESGNGGNILVNAQGNIQVTNLNASSDNQDAGNVTLDSAGGSVDVERIDTFSPAGFESGAGGDVTVNAEENIQIGSVQTFSENAGNVELDSAGGSVEIQEIESFGNGSGGNVDIEAQENITVTDQIETFSDNRNAGNVTLTAGGFIDASRGDEQTAENFDDIELDQLTINASSEDGNGGEIILEAGGNINAGFIESTSENGNGGDISLTSTGGDVNASYTVVAEGDTRTDETEVGLIVSGSGEGNGGNITINARGNIRTGVMGSGVLGDGTGGKITLNSETGSIDTTVGVRDLDPILLEELGLSRALAQAASASSVDIGLLFSGSNEGVGGDVEITAQDNINTGMIITGTLGEAGGDVTLTSNEGSVNTAFDAIVDGVTEELLLEADVDAELASLLDGVSIRLGIITFSEEAKGGDVTINANGRITTSNITTGSFRGEGGNITLNSENGSIDGSVGRFLENVSAELLTELDIDIDSDLMTIVDYFSEEGIGGYLSLSIDENAGNINLSAEGDITTNYLISSSFSGQGGNLILDTEQGAVKVGTAIFNAAQGILPGNLEAEGFEIFEESTTANTTILSTGQELGLTLTLPEFSTESSVAASGFVTRGEISENTFNFAYVIDVSGSMSDLFQGEIAVGDLNNDGEANTLIDGAIASFESLHQSIIDNGFSNSTVTLIPFSDGATTAIETTVEADLDNNNRPDVVDSLRSLSSGGGTNFDAALQEAINFFSDASDGNNQVFFVSDGIPNDVNFFDEADTLRDANGINADIRAIGLGTGASLPDLDALDDGLTNNSAQRVLNPDELTASLTASPVEAADIARLELAVNGNVVTSINGSDLESTPFGLQYNTTLSGIDPALNNEIEATVIATDGASSNVSTSQVVESSAAGSVNFPDGRTPEGERNNLEVLANLVSGGNVNASGAIGGEIQIGDVIAENVENAAGEISAGAINSSGRVGDGGDMTLASDQDIEVSTLNAQAGEEGQGGVIDVSTDRFFRATETFLDQGEIPASVSSLGGEGGGEITIRHGGRGEIPFIVGDAEVNGTAGEITSGEFEIADGSFLFTEREGNISIISVEEDQPNPEVLNEEPTTTITTNTQQSVQVTTLDDAQEILAEIDRASGVKPALIYLNFTPETLTGITDFQRQEARFTQDYEQYFNLSQRKADVTLSVPRQPDDQLEILLVTESGEPFRITVENATREQVEQTAEALYGSISSPPSPFARQAKPYLAPAQQLYDWIIEPLEATLEAQEIENLVFIMPSGLRLLPVAALHDGEQFLVENYSTGFSPSLSLTDTRYKNLQDLEVFAIGASNFNDPTALGPLPAVELELPTIANEIWRGEFQINDEFTLENFRQERRRNPEGIIHLATHADFRPGNLEDIYIQLYDRKLSLEDIRQLNLNDPPVELLVLSACRTAVGNEQVELGFAGLTVQAGVKSALGSLWYVGDTGTLGLMSEFYRQLNTAPIKAEAIQQAQINLINGEVRLEGSEIITPRGELTLPTEISTRAEDLSHPFYWAAFSLVGSPW</sequence>
<dbReference type="EMBL" id="CP003944">
    <property type="protein sequence ID" value="AFZ51818.1"/>
    <property type="molecule type" value="Genomic_DNA"/>
</dbReference>
<dbReference type="PROSITE" id="PS50234">
    <property type="entry name" value="VWFA"/>
    <property type="match status" value="1"/>
</dbReference>
<dbReference type="SUPFAM" id="SSF53300">
    <property type="entry name" value="vWA-like"/>
    <property type="match status" value="1"/>
</dbReference>
<feature type="chain" id="PRO_5003938539" evidence="1">
    <location>
        <begin position="23"/>
        <end position="2280"/>
    </location>
</feature>
<protein>
    <submittedName>
        <fullName evidence="3">Filamentous hemagglutinin family N-terminal domain protein</fullName>
    </submittedName>
</protein>
<proteinExistence type="predicted"/>
<organism evidence="3 4">
    <name type="scientific">Dactylococcopsis salina (strain PCC 8305)</name>
    <name type="common">Myxobactron salinum</name>
    <dbReference type="NCBI Taxonomy" id="13035"/>
    <lineage>
        <taxon>Bacteria</taxon>
        <taxon>Bacillati</taxon>
        <taxon>Cyanobacteriota</taxon>
        <taxon>Cyanophyceae</taxon>
        <taxon>Nodosilineales</taxon>
        <taxon>Cymatolegaceae</taxon>
        <taxon>Dactylococcopsis</taxon>
    </lineage>
</organism>
<dbReference type="InterPro" id="IPR012334">
    <property type="entry name" value="Pectin_lyas_fold"/>
</dbReference>
<dbReference type="OrthoDB" id="446317at2"/>
<accession>K9Z0C4</accession>
<keyword evidence="1" id="KW-0732">Signal</keyword>
<dbReference type="STRING" id="13035.Dacsa_3311"/>
<dbReference type="RefSeq" id="WP_015230794.1">
    <property type="nucleotide sequence ID" value="NC_019780.1"/>
</dbReference>
<reference evidence="3" key="1">
    <citation type="submission" date="2012-04" db="EMBL/GenBank/DDBJ databases">
        <title>Finished genome of Dactylococcopsis salina PCC 8305.</title>
        <authorList>
            <consortium name="US DOE Joint Genome Institute"/>
            <person name="Gugger M."/>
            <person name="Coursin T."/>
            <person name="Rippka R."/>
            <person name="Tandeau De Marsac N."/>
            <person name="Huntemann M."/>
            <person name="Wei C.-L."/>
            <person name="Han J."/>
            <person name="Detter J.C."/>
            <person name="Han C."/>
            <person name="Tapia R."/>
            <person name="Daligault H."/>
            <person name="Chen A."/>
            <person name="Krypides N."/>
            <person name="Mavromatis K."/>
            <person name="Markowitz V."/>
            <person name="Szeto E."/>
            <person name="Ivanova N."/>
            <person name="Ovchinnikova G."/>
            <person name="Pagani I."/>
            <person name="Pati A."/>
            <person name="Goodwin L."/>
            <person name="Peters L."/>
            <person name="Pitluck S."/>
            <person name="Woyke T."/>
            <person name="Kerfeld C."/>
        </authorList>
    </citation>
    <scope>NUCLEOTIDE SEQUENCE [LARGE SCALE GENOMIC DNA]</scope>
    <source>
        <strain evidence="3">PCC 8305</strain>
    </source>
</reference>
<dbReference type="KEGG" id="dsl:Dacsa_3311"/>
<dbReference type="NCBIfam" id="TIGR01901">
    <property type="entry name" value="adhes_NPXG"/>
    <property type="match status" value="1"/>
</dbReference>
<dbReference type="SUPFAM" id="SSF51126">
    <property type="entry name" value="Pectin lyase-like"/>
    <property type="match status" value="1"/>
</dbReference>
<dbReference type="eggNOG" id="COG4995">
    <property type="taxonomic scope" value="Bacteria"/>
</dbReference>
<dbReference type="InterPro" id="IPR011050">
    <property type="entry name" value="Pectin_lyase_fold/virulence"/>
</dbReference>
<dbReference type="Pfam" id="PF12770">
    <property type="entry name" value="CHAT"/>
    <property type="match status" value="1"/>
</dbReference>
<keyword evidence="4" id="KW-1185">Reference proteome</keyword>
<dbReference type="SMART" id="SM00912">
    <property type="entry name" value="Haemagg_act"/>
    <property type="match status" value="1"/>
</dbReference>